<reference evidence="1 2" key="1">
    <citation type="journal article" date="2017" name="ISME J.">
        <title>Genome of 'Ca. Desulfovibrio trichonymphae', an H2-oxidizing bacterium in a tripartite symbiotic system within a protist cell in the termite gut.</title>
        <authorList>
            <person name="Kuwahara H."/>
            <person name="Yuki M."/>
            <person name="Izawa K."/>
            <person name="Ohkuma M."/>
            <person name="Hongoh Y."/>
        </authorList>
    </citation>
    <scope>NUCLEOTIDE SEQUENCE [LARGE SCALE GENOMIC DNA]</scope>
    <source>
        <strain evidence="1 2">Rs-N31</strain>
    </source>
</reference>
<evidence type="ECO:0000313" key="1">
    <source>
        <dbReference type="EMBL" id="BAV91660.1"/>
    </source>
</evidence>
<proteinExistence type="predicted"/>
<name>A0A1J1DV42_9BACT</name>
<organism evidence="1 2">
    <name type="scientific">Candidatus Desulfovibrio trichonymphae</name>
    <dbReference type="NCBI Taxonomy" id="1725232"/>
    <lineage>
        <taxon>Bacteria</taxon>
        <taxon>Pseudomonadati</taxon>
        <taxon>Thermodesulfobacteriota</taxon>
        <taxon>Desulfovibrionia</taxon>
        <taxon>Desulfovibrionales</taxon>
        <taxon>Desulfovibrionaceae</taxon>
        <taxon>Desulfovibrio</taxon>
    </lineage>
</organism>
<gene>
    <name evidence="1" type="ORF">RSDT_0148</name>
</gene>
<protein>
    <recommendedName>
        <fullName evidence="3">Cytotoxic translational repressor of toxin-antitoxin stability system</fullName>
    </recommendedName>
</protein>
<dbReference type="OrthoDB" id="5397147at2"/>
<accession>A0A1J1DV42</accession>
<keyword evidence="2" id="KW-1185">Reference proteome</keyword>
<sequence length="91" mass="10172">MWTVKIHKKVKKTLKAPPVPVQKAVELLTFELRAGGPVAGTWPNYGKLGDNKHHCHLKKGKPAYVAVWLEVKKETQTIEVTYVGTHGKAPY</sequence>
<evidence type="ECO:0000313" key="2">
    <source>
        <dbReference type="Proteomes" id="UP000242645"/>
    </source>
</evidence>
<evidence type="ECO:0008006" key="3">
    <source>
        <dbReference type="Google" id="ProtNLM"/>
    </source>
</evidence>
<dbReference type="Proteomes" id="UP000242645">
    <property type="component" value="Chromosome"/>
</dbReference>
<dbReference type="KEGG" id="dtr:RSDT_0148"/>
<dbReference type="AlphaFoldDB" id="A0A1J1DV42"/>
<dbReference type="EMBL" id="AP017368">
    <property type="protein sequence ID" value="BAV91660.1"/>
    <property type="molecule type" value="Genomic_DNA"/>
</dbReference>